<reference evidence="2 3" key="1">
    <citation type="submission" date="2012-10" db="EMBL/GenBank/DDBJ databases">
        <authorList>
            <person name="Zafar N."/>
            <person name="Inman J."/>
            <person name="Hall N."/>
            <person name="Lorenzi H."/>
            <person name="Caler E."/>
        </authorList>
    </citation>
    <scope>NUCLEOTIDE SEQUENCE [LARGE SCALE GENOMIC DNA]</scope>
    <source>
        <strain evidence="2 3">IP1</strain>
    </source>
</reference>
<keyword evidence="1" id="KW-0472">Membrane</keyword>
<dbReference type="OrthoDB" id="27330at2759"/>
<dbReference type="EMBL" id="KB206474">
    <property type="protein sequence ID" value="ELP91459.1"/>
    <property type="molecule type" value="Genomic_DNA"/>
</dbReference>
<sequence>MRLPDSDLVVDFFTNYIFAFVSVSAAGFCCFCCMLYMFGVLCDRQPKFARGAVMFIWVLTFLQSFMLFRTYKWYVPVLAILHHMMTIPLVFQIPTIVIYSALFYLVIASTCVSHMVTLAVFFFNKYQLHELVFVFITFHTVVVFIISSLKFNEERVVSTELSQSYNIVVNLAAKVLNWMKIKGGSLHKRL</sequence>
<protein>
    <submittedName>
        <fullName evidence="2">Uncharacterized protein</fullName>
    </submittedName>
</protein>
<organism evidence="2 3">
    <name type="scientific">Entamoeba invadens IP1</name>
    <dbReference type="NCBI Taxonomy" id="370355"/>
    <lineage>
        <taxon>Eukaryota</taxon>
        <taxon>Amoebozoa</taxon>
        <taxon>Evosea</taxon>
        <taxon>Archamoebae</taxon>
        <taxon>Mastigamoebida</taxon>
        <taxon>Entamoebidae</taxon>
        <taxon>Entamoeba</taxon>
    </lineage>
</organism>
<keyword evidence="1" id="KW-1133">Transmembrane helix</keyword>
<gene>
    <name evidence="2" type="ORF">EIN_155860</name>
</gene>
<evidence type="ECO:0000256" key="1">
    <source>
        <dbReference type="SAM" id="Phobius"/>
    </source>
</evidence>
<dbReference type="OMA" id="ICIAEMC"/>
<keyword evidence="3" id="KW-1185">Reference proteome</keyword>
<accession>A0A0A1U973</accession>
<dbReference type="Proteomes" id="UP000014680">
    <property type="component" value="Unassembled WGS sequence"/>
</dbReference>
<dbReference type="AlphaFoldDB" id="A0A0A1U973"/>
<dbReference type="GeneID" id="14890316"/>
<feature type="transmembrane region" description="Helical" evidence="1">
    <location>
        <begin position="129"/>
        <end position="149"/>
    </location>
</feature>
<feature type="transmembrane region" description="Helical" evidence="1">
    <location>
        <begin position="12"/>
        <end position="36"/>
    </location>
</feature>
<evidence type="ECO:0000313" key="3">
    <source>
        <dbReference type="Proteomes" id="UP000014680"/>
    </source>
</evidence>
<dbReference type="VEuPathDB" id="AmoebaDB:EIN_155860"/>
<dbReference type="KEGG" id="eiv:EIN_155860"/>
<evidence type="ECO:0000313" key="2">
    <source>
        <dbReference type="EMBL" id="ELP91459.1"/>
    </source>
</evidence>
<feature type="transmembrane region" description="Helical" evidence="1">
    <location>
        <begin position="103"/>
        <end position="123"/>
    </location>
</feature>
<dbReference type="RefSeq" id="XP_004258230.1">
    <property type="nucleotide sequence ID" value="XM_004258182.1"/>
</dbReference>
<proteinExistence type="predicted"/>
<name>A0A0A1U973_ENTIV</name>
<feature type="transmembrane region" description="Helical" evidence="1">
    <location>
        <begin position="48"/>
        <end position="67"/>
    </location>
</feature>
<feature type="transmembrane region" description="Helical" evidence="1">
    <location>
        <begin position="73"/>
        <end position="91"/>
    </location>
</feature>
<keyword evidence="1" id="KW-0812">Transmembrane</keyword>